<protein>
    <submittedName>
        <fullName evidence="1">Uncharacterized protein</fullName>
    </submittedName>
</protein>
<organism evidence="1 2">
    <name type="scientific">Shewanella benthica</name>
    <dbReference type="NCBI Taxonomy" id="43661"/>
    <lineage>
        <taxon>Bacteria</taxon>
        <taxon>Pseudomonadati</taxon>
        <taxon>Pseudomonadota</taxon>
        <taxon>Gammaproteobacteria</taxon>
        <taxon>Alteromonadales</taxon>
        <taxon>Shewanellaceae</taxon>
        <taxon>Shewanella</taxon>
    </lineage>
</organism>
<dbReference type="EMBL" id="LS483452">
    <property type="protein sequence ID" value="SQH77449.1"/>
    <property type="molecule type" value="Genomic_DNA"/>
</dbReference>
<name>A0A330M3Z7_9GAMM</name>
<evidence type="ECO:0000313" key="2">
    <source>
        <dbReference type="Proteomes" id="UP000250123"/>
    </source>
</evidence>
<sequence length="66" mass="7629">MIFICCRSGFSRERLKQAKASGLKTLLHLKTHLHLKTLLHLKTHLHKQTIHQHLPTFTVGACFSRD</sequence>
<dbReference type="Proteomes" id="UP000250123">
    <property type="component" value="Chromosome SHEWBE"/>
</dbReference>
<gene>
    <name evidence="1" type="ORF">SHEWBE_3486</name>
</gene>
<accession>A0A330M3Z7</accession>
<reference evidence="2" key="1">
    <citation type="submission" date="2018-06" db="EMBL/GenBank/DDBJ databases">
        <authorList>
            <person name="Cea G.-C."/>
            <person name="William W."/>
        </authorList>
    </citation>
    <scope>NUCLEOTIDE SEQUENCE [LARGE SCALE GENOMIC DNA]</scope>
    <source>
        <strain evidence="2">DB21MT-2</strain>
    </source>
</reference>
<evidence type="ECO:0000313" key="1">
    <source>
        <dbReference type="EMBL" id="SQH77449.1"/>
    </source>
</evidence>
<dbReference type="AlphaFoldDB" id="A0A330M3Z7"/>
<proteinExistence type="predicted"/>
<dbReference type="KEGG" id="sbk:SHEWBE_3486"/>